<reference evidence="2 3" key="1">
    <citation type="submission" date="2019-03" db="EMBL/GenBank/DDBJ databases">
        <title>Genomic Encyclopedia of Type Strains, Phase IV (KMG-IV): sequencing the most valuable type-strain genomes for metagenomic binning, comparative biology and taxonomic classification.</title>
        <authorList>
            <person name="Goeker M."/>
        </authorList>
    </citation>
    <scope>NUCLEOTIDE SEQUENCE [LARGE SCALE GENOMIC DNA]</scope>
    <source>
        <strain evidence="2 3">DSM 24629</strain>
    </source>
</reference>
<evidence type="ECO:0000313" key="3">
    <source>
        <dbReference type="Proteomes" id="UP000294902"/>
    </source>
</evidence>
<gene>
    <name evidence="2" type="ORF">EDC18_101500</name>
</gene>
<keyword evidence="1" id="KW-0812">Transmembrane</keyword>
<comment type="caution">
    <text evidence="2">The sequence shown here is derived from an EMBL/GenBank/DDBJ whole genome shotgun (WGS) entry which is preliminary data.</text>
</comment>
<name>A0A4R3MQM5_9FIRM</name>
<dbReference type="RefSeq" id="WP_132249891.1">
    <property type="nucleotide sequence ID" value="NZ_SMAL01000001.1"/>
</dbReference>
<sequence length="67" mass="7844">MKKKILKLIPELIICMIAFRIEGLFVLSTLNSLLVFLSVYVPMRVVYEVCREIITRRLLIIKKGNSY</sequence>
<dbReference type="AlphaFoldDB" id="A0A4R3MQM5"/>
<feature type="transmembrane region" description="Helical" evidence="1">
    <location>
        <begin position="12"/>
        <end position="37"/>
    </location>
</feature>
<dbReference type="Proteomes" id="UP000294902">
    <property type="component" value="Unassembled WGS sequence"/>
</dbReference>
<evidence type="ECO:0000256" key="1">
    <source>
        <dbReference type="SAM" id="Phobius"/>
    </source>
</evidence>
<evidence type="ECO:0000313" key="2">
    <source>
        <dbReference type="EMBL" id="TCT17202.1"/>
    </source>
</evidence>
<organism evidence="2 3">
    <name type="scientific">Natranaerovirga pectinivora</name>
    <dbReference type="NCBI Taxonomy" id="682400"/>
    <lineage>
        <taxon>Bacteria</taxon>
        <taxon>Bacillati</taxon>
        <taxon>Bacillota</taxon>
        <taxon>Clostridia</taxon>
        <taxon>Lachnospirales</taxon>
        <taxon>Natranaerovirgaceae</taxon>
        <taxon>Natranaerovirga</taxon>
    </lineage>
</organism>
<accession>A0A4R3MQM5</accession>
<keyword evidence="3" id="KW-1185">Reference proteome</keyword>
<keyword evidence="1" id="KW-0472">Membrane</keyword>
<dbReference type="EMBL" id="SMAL01000001">
    <property type="protein sequence ID" value="TCT17202.1"/>
    <property type="molecule type" value="Genomic_DNA"/>
</dbReference>
<proteinExistence type="predicted"/>
<keyword evidence="1" id="KW-1133">Transmembrane helix</keyword>
<protein>
    <submittedName>
        <fullName evidence="2">Uncharacterized protein</fullName>
    </submittedName>
</protein>